<evidence type="ECO:0000313" key="2">
    <source>
        <dbReference type="Proteomes" id="UP000480178"/>
    </source>
</evidence>
<dbReference type="NCBIfam" id="TIGR04183">
    <property type="entry name" value="Por_Secre_tail"/>
    <property type="match status" value="1"/>
</dbReference>
<dbReference type="EMBL" id="CP048222">
    <property type="protein sequence ID" value="QHT66381.1"/>
    <property type="molecule type" value="Genomic_DNA"/>
</dbReference>
<dbReference type="AlphaFoldDB" id="A0A6C0GEG6"/>
<evidence type="ECO:0000313" key="1">
    <source>
        <dbReference type="EMBL" id="QHT66381.1"/>
    </source>
</evidence>
<dbReference type="KEGG" id="rhoz:GXP67_06770"/>
<organism evidence="1 2">
    <name type="scientific">Rhodocytophaga rosea</name>
    <dbReference type="NCBI Taxonomy" id="2704465"/>
    <lineage>
        <taxon>Bacteria</taxon>
        <taxon>Pseudomonadati</taxon>
        <taxon>Bacteroidota</taxon>
        <taxon>Cytophagia</taxon>
        <taxon>Cytophagales</taxon>
        <taxon>Rhodocytophagaceae</taxon>
        <taxon>Rhodocytophaga</taxon>
    </lineage>
</organism>
<dbReference type="InterPro" id="IPR026444">
    <property type="entry name" value="Secre_tail"/>
</dbReference>
<sequence length="83" mass="9177">MWQNTPNPYSQSTTIPYQRPATTTHAFIKIYSSSGQELKSFELAGLSQGEITLSAGIFAAGKYVYTLFVDGVRIDSKKLILTQ</sequence>
<name>A0A6C0GEG6_9BACT</name>
<accession>A0A6C0GEG6</accession>
<gene>
    <name evidence="1" type="ORF">GXP67_06770</name>
</gene>
<proteinExistence type="predicted"/>
<dbReference type="RefSeq" id="WP_162442439.1">
    <property type="nucleotide sequence ID" value="NZ_CP048222.1"/>
</dbReference>
<reference evidence="1 2" key="1">
    <citation type="submission" date="2020-01" db="EMBL/GenBank/DDBJ databases">
        <authorList>
            <person name="Kim M.K."/>
        </authorList>
    </citation>
    <scope>NUCLEOTIDE SEQUENCE [LARGE SCALE GENOMIC DNA]</scope>
    <source>
        <strain evidence="1 2">172606-1</strain>
    </source>
</reference>
<keyword evidence="2" id="KW-1185">Reference proteome</keyword>
<dbReference type="Proteomes" id="UP000480178">
    <property type="component" value="Chromosome"/>
</dbReference>
<protein>
    <submittedName>
        <fullName evidence="1">T9SS type A sorting domain-containing protein</fullName>
    </submittedName>
</protein>